<dbReference type="PANTHER" id="PTHR43727:SF2">
    <property type="entry name" value="GROUP IV DECARBOXYLASE"/>
    <property type="match status" value="1"/>
</dbReference>
<keyword evidence="2 12" id="KW-0028">Amino-acid biosynthesis</keyword>
<evidence type="ECO:0000256" key="5">
    <source>
        <dbReference type="ARBA" id="ARBA00023154"/>
    </source>
</evidence>
<dbReference type="PANTHER" id="PTHR43727">
    <property type="entry name" value="DIAMINOPIMELATE DECARBOXYLASE"/>
    <property type="match status" value="1"/>
</dbReference>
<dbReference type="NCBIfam" id="TIGR01048">
    <property type="entry name" value="lysA"/>
    <property type="match status" value="1"/>
</dbReference>
<reference evidence="17 18" key="1">
    <citation type="submission" date="2014-07" db="EMBL/GenBank/DDBJ databases">
        <authorList>
            <person name="Lee K."/>
            <person name="Lim J.Y."/>
            <person name="Hwang I."/>
        </authorList>
    </citation>
    <scope>NUCLEOTIDE SEQUENCE [LARGE SCALE GENOMIC DNA]</scope>
    <source>
        <strain evidence="17 18">KL28</strain>
    </source>
</reference>
<dbReference type="UniPathway" id="UPA00034">
    <property type="reaction ID" value="UER00027"/>
</dbReference>
<dbReference type="SUPFAM" id="SSF50621">
    <property type="entry name" value="Alanine racemase C-terminal domain-like"/>
    <property type="match status" value="1"/>
</dbReference>
<organism evidence="17 18">
    <name type="scientific">Pseudomonas alkylphenolica</name>
    <dbReference type="NCBI Taxonomy" id="237609"/>
    <lineage>
        <taxon>Bacteria</taxon>
        <taxon>Pseudomonadati</taxon>
        <taxon>Pseudomonadota</taxon>
        <taxon>Gammaproteobacteria</taxon>
        <taxon>Pseudomonadales</taxon>
        <taxon>Pseudomonadaceae</taxon>
        <taxon>Pseudomonas</taxon>
    </lineage>
</organism>
<dbReference type="InterPro" id="IPR029066">
    <property type="entry name" value="PLP-binding_barrel"/>
</dbReference>
<evidence type="ECO:0000256" key="14">
    <source>
        <dbReference type="RuleBase" id="RU003738"/>
    </source>
</evidence>
<feature type="binding site" evidence="12">
    <location>
        <position position="343"/>
    </location>
    <ligand>
        <name>substrate</name>
    </ligand>
</feature>
<dbReference type="FunFam" id="3.20.20.10:FF:000003">
    <property type="entry name" value="Diaminopimelate decarboxylase"/>
    <property type="match status" value="1"/>
</dbReference>
<gene>
    <name evidence="12" type="primary">lysA</name>
    <name evidence="17" type="ORF">PSAKL28_51000</name>
</gene>
<dbReference type="eggNOG" id="COG0019">
    <property type="taxonomic scope" value="Bacteria"/>
</dbReference>
<dbReference type="Pfam" id="PF00278">
    <property type="entry name" value="Orn_DAP_Arg_deC"/>
    <property type="match status" value="1"/>
</dbReference>
<evidence type="ECO:0000259" key="16">
    <source>
        <dbReference type="Pfam" id="PF02784"/>
    </source>
</evidence>
<dbReference type="InterPro" id="IPR000183">
    <property type="entry name" value="Orn/DAP/Arg_de-COase"/>
</dbReference>
<feature type="active site" description="Proton donor" evidence="13">
    <location>
        <position position="342"/>
    </location>
</feature>
<dbReference type="PROSITE" id="PS00878">
    <property type="entry name" value="ODR_DC_2_1"/>
    <property type="match status" value="1"/>
</dbReference>
<comment type="subunit">
    <text evidence="12">Homodimer.</text>
</comment>
<dbReference type="HOGENOM" id="CLU_026444_0_0_6"/>
<keyword evidence="3 12" id="KW-0210">Decarboxylase</keyword>
<feature type="binding site" evidence="12">
    <location>
        <position position="370"/>
    </location>
    <ligand>
        <name>substrate</name>
    </ligand>
</feature>
<dbReference type="GO" id="GO:0030170">
    <property type="term" value="F:pyridoxal phosphate binding"/>
    <property type="evidence" value="ECO:0007669"/>
    <property type="project" value="UniProtKB-UniRule"/>
</dbReference>
<evidence type="ECO:0000256" key="3">
    <source>
        <dbReference type="ARBA" id="ARBA00022793"/>
    </source>
</evidence>
<dbReference type="FunFam" id="2.40.37.10:FF:000003">
    <property type="entry name" value="Diaminopimelate decarboxylase"/>
    <property type="match status" value="1"/>
</dbReference>
<evidence type="ECO:0000313" key="18">
    <source>
        <dbReference type="Proteomes" id="UP000028931"/>
    </source>
</evidence>
<dbReference type="InterPro" id="IPR009006">
    <property type="entry name" value="Ala_racemase/Decarboxylase_C"/>
</dbReference>
<dbReference type="InterPro" id="IPR022653">
    <property type="entry name" value="De-COase2_pyr-phos_BS"/>
</dbReference>
<dbReference type="Pfam" id="PF02784">
    <property type="entry name" value="Orn_Arg_deC_N"/>
    <property type="match status" value="1"/>
</dbReference>
<evidence type="ECO:0000256" key="11">
    <source>
        <dbReference type="ARBA" id="ARBA00074972"/>
    </source>
</evidence>
<evidence type="ECO:0000256" key="7">
    <source>
        <dbReference type="ARBA" id="ARBA00050464"/>
    </source>
</evidence>
<protein>
    <recommendedName>
        <fullName evidence="11 12">Diaminopimelate decarboxylase</fullName>
        <shortName evidence="12">DAP decarboxylase</shortName>
        <shortName evidence="12">DAPDC</shortName>
        <ecNumber evidence="10 12">4.1.1.20</ecNumber>
    </recommendedName>
</protein>
<sequence>MDAFNYRDGQLFAEGVALSAIAERFGTPTYVYSRAHIEAQYRSYADALQGVSHLVCFAVKANSNLGVLNLLARLGAGFDIVSGGELERVLAAGGRADRVVFSGVGKTREDMRRALEVGVHCFNVESTDELERLQVVAAEMGLRAPISLRVNPDVDAGTHPYISTGLKENKFGIAIADAEEVYIRAAQLPNLEVVGVDCHIGSQLTTLEPFLDALDRLLALIDRLSDCGIHLRHLDLGGGVGVRYRDEEPPLAGDYIKAIRERLGERDLALVFEPGRYIVANAGVLLTRVEYLKHTEHKDFAIVDAAMNDLIRPALYQAWMNVTAVQPRAGEGRTYDVVGPICETGDFLAKERTLNLAEGDLLAVHSAGAYGFVMSSNYNTRGRCAEVLVDGDQAFEVRRRETVAELFAGESLLPE</sequence>
<dbReference type="EMBL" id="CP009048">
    <property type="protein sequence ID" value="AIL64240.1"/>
    <property type="molecule type" value="Genomic_DNA"/>
</dbReference>
<dbReference type="SUPFAM" id="SSF51419">
    <property type="entry name" value="PLP-binding barrel"/>
    <property type="match status" value="1"/>
</dbReference>
<keyword evidence="6 12" id="KW-0456">Lyase</keyword>
<dbReference type="KEGG" id="palk:PSAKL28_51000"/>
<feature type="binding site" evidence="12">
    <location>
        <begin position="273"/>
        <end position="276"/>
    </location>
    <ligand>
        <name>pyridoxal 5'-phosphate</name>
        <dbReference type="ChEBI" id="CHEBI:597326"/>
    </ligand>
</feature>
<evidence type="ECO:0000256" key="13">
    <source>
        <dbReference type="PIRSR" id="PIRSR600183-50"/>
    </source>
</evidence>
<evidence type="ECO:0000256" key="9">
    <source>
        <dbReference type="ARBA" id="ARBA00060983"/>
    </source>
</evidence>
<dbReference type="HAMAP" id="MF_02120">
    <property type="entry name" value="LysA"/>
    <property type="match status" value="1"/>
</dbReference>
<evidence type="ECO:0000259" key="15">
    <source>
        <dbReference type="Pfam" id="PF00278"/>
    </source>
</evidence>
<feature type="domain" description="Orn/DAP/Arg decarboxylase 2 C-terminal" evidence="15">
    <location>
        <begin position="30"/>
        <end position="368"/>
    </location>
</feature>
<feature type="binding site" evidence="12">
    <location>
        <position position="316"/>
    </location>
    <ligand>
        <name>substrate</name>
    </ligand>
</feature>
<accession>A0A077FI98</accession>
<dbReference type="InterPro" id="IPR022643">
    <property type="entry name" value="De-COase2_C"/>
</dbReference>
<feature type="binding site" evidence="12">
    <location>
        <position position="312"/>
    </location>
    <ligand>
        <name>substrate</name>
    </ligand>
</feature>
<dbReference type="Gene3D" id="2.40.37.10">
    <property type="entry name" value="Lyase, Ornithine Decarboxylase, Chain A, domain 1"/>
    <property type="match status" value="1"/>
</dbReference>
<evidence type="ECO:0000256" key="12">
    <source>
        <dbReference type="HAMAP-Rule" id="MF_02120"/>
    </source>
</evidence>
<keyword evidence="5 12" id="KW-0457">Lysine biosynthesis</keyword>
<dbReference type="PRINTS" id="PR01181">
    <property type="entry name" value="DAPDCRBXLASE"/>
</dbReference>
<feature type="binding site" evidence="12">
    <location>
        <position position="239"/>
    </location>
    <ligand>
        <name>pyridoxal 5'-phosphate</name>
        <dbReference type="ChEBI" id="CHEBI:597326"/>
    </ligand>
</feature>
<comment type="catalytic activity">
    <reaction evidence="7 12 14">
        <text>meso-2,6-diaminopimelate + H(+) = L-lysine + CO2</text>
        <dbReference type="Rhea" id="RHEA:15101"/>
        <dbReference type="ChEBI" id="CHEBI:15378"/>
        <dbReference type="ChEBI" id="CHEBI:16526"/>
        <dbReference type="ChEBI" id="CHEBI:32551"/>
        <dbReference type="ChEBI" id="CHEBI:57791"/>
        <dbReference type="EC" id="4.1.1.20"/>
    </reaction>
</comment>
<name>A0A077FI98_9PSED</name>
<dbReference type="GO" id="GO:0008836">
    <property type="term" value="F:diaminopimelate decarboxylase activity"/>
    <property type="evidence" value="ECO:0007669"/>
    <property type="project" value="UniProtKB-UniRule"/>
</dbReference>
<dbReference type="InterPro" id="IPR022644">
    <property type="entry name" value="De-COase2_N"/>
</dbReference>
<evidence type="ECO:0000313" key="17">
    <source>
        <dbReference type="EMBL" id="AIL64240.1"/>
    </source>
</evidence>
<feature type="binding site" evidence="12">
    <location>
        <position position="276"/>
    </location>
    <ligand>
        <name>substrate</name>
    </ligand>
</feature>
<evidence type="ECO:0000256" key="8">
    <source>
        <dbReference type="ARBA" id="ARBA00060643"/>
    </source>
</evidence>
<dbReference type="CDD" id="cd06828">
    <property type="entry name" value="PLPDE_III_DapDC"/>
    <property type="match status" value="1"/>
</dbReference>
<evidence type="ECO:0000256" key="10">
    <source>
        <dbReference type="ARBA" id="ARBA00066427"/>
    </source>
</evidence>
<dbReference type="OrthoDB" id="9802241at2"/>
<evidence type="ECO:0000256" key="1">
    <source>
        <dbReference type="ARBA" id="ARBA00001933"/>
    </source>
</evidence>
<evidence type="ECO:0000256" key="2">
    <source>
        <dbReference type="ARBA" id="ARBA00022605"/>
    </source>
</evidence>
<dbReference type="EC" id="4.1.1.20" evidence="10 12"/>
<dbReference type="AlphaFoldDB" id="A0A077FI98"/>
<dbReference type="RefSeq" id="WP_038615801.1">
    <property type="nucleotide sequence ID" value="NZ_CP009048.1"/>
</dbReference>
<evidence type="ECO:0000256" key="6">
    <source>
        <dbReference type="ARBA" id="ARBA00023239"/>
    </source>
</evidence>
<comment type="cofactor">
    <cofactor evidence="1 12 13 14">
        <name>pyridoxal 5'-phosphate</name>
        <dbReference type="ChEBI" id="CHEBI:597326"/>
    </cofactor>
</comment>
<comment type="pathway">
    <text evidence="8 12 14">Amino-acid biosynthesis; L-lysine biosynthesis via DAP pathway; L-lysine from DL-2,6-diaminopimelate: step 1/1.</text>
</comment>
<dbReference type="Gene3D" id="3.20.20.10">
    <property type="entry name" value="Alanine racemase"/>
    <property type="match status" value="1"/>
</dbReference>
<keyword evidence="4 12" id="KW-0663">Pyridoxal phosphate</keyword>
<proteinExistence type="inferred from homology"/>
<dbReference type="GO" id="GO:0009089">
    <property type="term" value="P:lysine biosynthetic process via diaminopimelate"/>
    <property type="evidence" value="ECO:0007669"/>
    <property type="project" value="UniProtKB-UniRule"/>
</dbReference>
<feature type="domain" description="Orn/DAP/Arg decarboxylase 2 N-terminal" evidence="16">
    <location>
        <begin position="35"/>
        <end position="280"/>
    </location>
</feature>
<dbReference type="Proteomes" id="UP000028931">
    <property type="component" value="Chromosome"/>
</dbReference>
<feature type="modified residue" description="N6-(pyridoxal phosphate)lysine" evidence="12 13">
    <location>
        <position position="60"/>
    </location>
</feature>
<comment type="similarity">
    <text evidence="9 12">Belongs to the Orn/Lys/Arg decarboxylase class-II family. LysA subfamily.</text>
</comment>
<dbReference type="PRINTS" id="PR01179">
    <property type="entry name" value="ODADCRBXLASE"/>
</dbReference>
<feature type="binding site" evidence="12">
    <location>
        <position position="370"/>
    </location>
    <ligand>
        <name>pyridoxal 5'-phosphate</name>
        <dbReference type="ChEBI" id="CHEBI:597326"/>
    </ligand>
</feature>
<evidence type="ECO:0000256" key="4">
    <source>
        <dbReference type="ARBA" id="ARBA00022898"/>
    </source>
</evidence>
<dbReference type="InterPro" id="IPR002986">
    <property type="entry name" value="DAP_deCOOHase_LysA"/>
</dbReference>
<comment type="function">
    <text evidence="12">Specifically catalyzes the decarboxylation of meso-diaminopimelate (meso-DAP) to L-lysine.</text>
</comment>